<proteinExistence type="predicted"/>
<name>A0A3T1D7Z8_9BACL</name>
<evidence type="ECO:0000256" key="1">
    <source>
        <dbReference type="SAM" id="MobiDB-lite"/>
    </source>
</evidence>
<keyword evidence="3" id="KW-1185">Reference proteome</keyword>
<dbReference type="EMBL" id="AP019400">
    <property type="protein sequence ID" value="BBI34179.1"/>
    <property type="molecule type" value="Genomic_DNA"/>
</dbReference>
<accession>A0A3T1D7Z8</accession>
<protein>
    <submittedName>
        <fullName evidence="2">Uncharacterized protein</fullName>
    </submittedName>
</protein>
<dbReference type="AlphaFoldDB" id="A0A3T1D7Z8"/>
<dbReference type="KEGG" id="cohn:KCTCHS21_35780"/>
<dbReference type="OrthoDB" id="2923612at2"/>
<feature type="compositionally biased region" description="Low complexity" evidence="1">
    <location>
        <begin position="122"/>
        <end position="132"/>
    </location>
</feature>
<feature type="region of interest" description="Disordered" evidence="1">
    <location>
        <begin position="111"/>
        <end position="142"/>
    </location>
</feature>
<reference evidence="2 3" key="1">
    <citation type="submission" date="2019-01" db="EMBL/GenBank/DDBJ databases">
        <title>Complete genome sequence of Cohnella hallensis HS21 isolated from Korean fir (Abies koreana) rhizospheric soil.</title>
        <authorList>
            <person name="Jiang L."/>
            <person name="Kang S.W."/>
            <person name="Kim S."/>
            <person name="Jung J."/>
            <person name="Kim C.Y."/>
            <person name="Kim D.H."/>
            <person name="Kim S.W."/>
            <person name="Lee J."/>
        </authorList>
    </citation>
    <scope>NUCLEOTIDE SEQUENCE [LARGE SCALE GENOMIC DNA]</scope>
    <source>
        <strain evidence="2 3">HS21</strain>
    </source>
</reference>
<evidence type="ECO:0000313" key="2">
    <source>
        <dbReference type="EMBL" id="BBI34179.1"/>
    </source>
</evidence>
<dbReference type="RefSeq" id="WP_130611108.1">
    <property type="nucleotide sequence ID" value="NZ_AP019400.1"/>
</dbReference>
<sequence>MEATIINGIKYYPPQGDYTAFTDEDDYAEKGRSWGLFGKAPKQQFWYKNATSQSQVTLKGYEEYKNLCVLVVEFEDGNLTCIHPSYLKEMQSGSFGKVQLVEDELEAVGSQAGELEEANPDAPVKAKAASKSAPKKQKEKKEKLELPLEKVKFTAKVKEFATKPNPFSDNDDEVILLEDVVVLTEVPLVLGDAWCGYSNTLKALGLEEGNSLAFEGKVVDKKFNKEIIYKVNNPSKITKV</sequence>
<gene>
    <name evidence="2" type="ORF">KCTCHS21_35780</name>
</gene>
<organism evidence="2 3">
    <name type="scientific">Cohnella abietis</name>
    <dbReference type="NCBI Taxonomy" id="2507935"/>
    <lineage>
        <taxon>Bacteria</taxon>
        <taxon>Bacillati</taxon>
        <taxon>Bacillota</taxon>
        <taxon>Bacilli</taxon>
        <taxon>Bacillales</taxon>
        <taxon>Paenibacillaceae</taxon>
        <taxon>Cohnella</taxon>
    </lineage>
</organism>
<dbReference type="Proteomes" id="UP000289856">
    <property type="component" value="Chromosome"/>
</dbReference>
<evidence type="ECO:0000313" key="3">
    <source>
        <dbReference type="Proteomes" id="UP000289856"/>
    </source>
</evidence>